<gene>
    <name evidence="4" type="ORF">P154DRAFT_516787</name>
</gene>
<dbReference type="SMART" id="SM00327">
    <property type="entry name" value="VWA"/>
    <property type="match status" value="1"/>
</dbReference>
<feature type="region of interest" description="Disordered" evidence="1">
    <location>
        <begin position="916"/>
        <end position="969"/>
    </location>
</feature>
<dbReference type="SUPFAM" id="SSF53300">
    <property type="entry name" value="vWA-like"/>
    <property type="match status" value="1"/>
</dbReference>
<dbReference type="PANTHER" id="PTHR45737:SF6">
    <property type="entry name" value="VON WILLEBRAND FACTOR A DOMAIN-CONTAINING PROTEIN 5A"/>
    <property type="match status" value="1"/>
</dbReference>
<dbReference type="OrthoDB" id="1729737at2759"/>
<accession>A0A6A5X5B7</accession>
<evidence type="ECO:0000313" key="4">
    <source>
        <dbReference type="EMBL" id="KAF2008037.1"/>
    </source>
</evidence>
<dbReference type="Pfam" id="PF13768">
    <property type="entry name" value="VWA_3"/>
    <property type="match status" value="1"/>
</dbReference>
<dbReference type="Proteomes" id="UP000799779">
    <property type="component" value="Unassembled WGS sequence"/>
</dbReference>
<feature type="region of interest" description="Disordered" evidence="1">
    <location>
        <begin position="519"/>
        <end position="548"/>
    </location>
</feature>
<evidence type="ECO:0000313" key="5">
    <source>
        <dbReference type="Proteomes" id="UP000799779"/>
    </source>
</evidence>
<feature type="region of interest" description="Disordered" evidence="1">
    <location>
        <begin position="700"/>
        <end position="745"/>
    </location>
</feature>
<feature type="compositionally biased region" description="Low complexity" evidence="1">
    <location>
        <begin position="929"/>
        <end position="939"/>
    </location>
</feature>
<feature type="domain" description="VWFA" evidence="2">
    <location>
        <begin position="299"/>
        <end position="478"/>
    </location>
</feature>
<dbReference type="PROSITE" id="PS51468">
    <property type="entry name" value="VIT"/>
    <property type="match status" value="1"/>
</dbReference>
<reference evidence="4" key="1">
    <citation type="journal article" date="2020" name="Stud. Mycol.">
        <title>101 Dothideomycetes genomes: a test case for predicting lifestyles and emergence of pathogens.</title>
        <authorList>
            <person name="Haridas S."/>
            <person name="Albert R."/>
            <person name="Binder M."/>
            <person name="Bloem J."/>
            <person name="Labutti K."/>
            <person name="Salamov A."/>
            <person name="Andreopoulos B."/>
            <person name="Baker S."/>
            <person name="Barry K."/>
            <person name="Bills G."/>
            <person name="Bluhm B."/>
            <person name="Cannon C."/>
            <person name="Castanera R."/>
            <person name="Culley D."/>
            <person name="Daum C."/>
            <person name="Ezra D."/>
            <person name="Gonzalez J."/>
            <person name="Henrissat B."/>
            <person name="Kuo A."/>
            <person name="Liang C."/>
            <person name="Lipzen A."/>
            <person name="Lutzoni F."/>
            <person name="Magnuson J."/>
            <person name="Mondo S."/>
            <person name="Nolan M."/>
            <person name="Ohm R."/>
            <person name="Pangilinan J."/>
            <person name="Park H.-J."/>
            <person name="Ramirez L."/>
            <person name="Alfaro M."/>
            <person name="Sun H."/>
            <person name="Tritt A."/>
            <person name="Yoshinaga Y."/>
            <person name="Zwiers L.-H."/>
            <person name="Turgeon B."/>
            <person name="Goodwin S."/>
            <person name="Spatafora J."/>
            <person name="Crous P."/>
            <person name="Grigoriev I."/>
        </authorList>
    </citation>
    <scope>NUCLEOTIDE SEQUENCE</scope>
    <source>
        <strain evidence="4">CBS 123094</strain>
    </source>
</reference>
<proteinExistence type="predicted"/>
<dbReference type="PANTHER" id="PTHR45737">
    <property type="entry name" value="VON WILLEBRAND FACTOR A DOMAIN-CONTAINING PROTEIN 5A"/>
    <property type="match status" value="1"/>
</dbReference>
<dbReference type="EMBL" id="ML977556">
    <property type="protein sequence ID" value="KAF2008037.1"/>
    <property type="molecule type" value="Genomic_DNA"/>
</dbReference>
<dbReference type="InterPro" id="IPR036465">
    <property type="entry name" value="vWFA_dom_sf"/>
</dbReference>
<evidence type="ECO:0000256" key="1">
    <source>
        <dbReference type="SAM" id="MobiDB-lite"/>
    </source>
</evidence>
<feature type="region of interest" description="Disordered" evidence="1">
    <location>
        <begin position="803"/>
        <end position="834"/>
    </location>
</feature>
<dbReference type="Pfam" id="PF08487">
    <property type="entry name" value="VIT"/>
    <property type="match status" value="1"/>
</dbReference>
<evidence type="ECO:0000259" key="2">
    <source>
        <dbReference type="PROSITE" id="PS50234"/>
    </source>
</evidence>
<sequence length="1177" mass="127703">MSSFNFSHSTVPGWTRHICALYYNVPTAGRLEKYYLPQVELQAHATILSTTSRTTLTQTFVNPSDAKGINEVRYVFPLYDGVSVVGFTCHVGDRTIIGEVKEKEKAKEVYDAAVSRGETAALFEQLPDASDVFTTTVGNVPPSARVVINITYLGELKHDMEVDGIRFTIPNIIYPRYGKYPLKLADGSTNVRVNGIAITVDAEMADGSFIQRIQSPSHPISISMGTTSLAPTAEPKMTKASATLSLNTSQLDTDFILQIVAKDTGNPTAILETHPTIPQQRALMATLVPKFALPAENPEIVFVCDRSGSMAGSRMTLVVQALKVFLKSLPVGVKFNICSFGSRYSFLWKKSQSYTRTTLDQAIKHVESFSADYGGTEMFNPIQATLQQRYKDIPLDVMLLTDGEIWDQQTLFSYLNKEVGETNEPIRVFSLGIGNGVSHALIEGIAKAGNGFSQTVGEGEKMDSKVVRMLKGALSPHVNDYTLEVKYSDNHNSMGEDEDDFEIIEKVADSLKLDLDLKEKENKQEPKKPISLFDTNANPDKDDPPPYDATGEARYSHLPIIATPKIIQAPQNIPPLFAFNRTSVYLLLGPEAPRQTPKSVILKATSKHGPLELEIPIQILENPGQTIHQLAAKKAIAELEQGRGWLPAAKDCSGTPIREKHESRFDDMVEREAVRLGVQFQVGGKWCSFVAVEKKNRNERTAQGETYERLDVAKQPKSPKPYAPRSKYQFAAESDSDEESYEISDQVRSRVVIQELSEDQHIHRITAKTDTVDDQVAMNRMRLDRIGAPPVTERHLSRRVKLAQGVPSPSMDSNPEGVITRGDSLSSSGNSQNLDMSKGFQTKARKSNSSFGGLFSSWGSTQQRSAPASAPAPAQLMSQPTGFLAPMKPQPTGISAVFASFGSKPQAPPLARDAMAPSSMQTYNPPAPRAAASAAPSGGALFGNSSTGMNPFGAAPPPPPQQQVQSSYIPTSSSFGGSFGGPGGGFGSSTGASATRRSSTKMFGAHVQGSTSPFGQSTAHSNNPFASAPPPVVAPALAPGDSVDPALMALYQREMADAACAPLPSSLSDDEILALIISLQSFEGYWDWTLQLFDPMGIDMSKADNERKKAGWEKNVFITACVVAFLEGKLGALRGTWELMADKAIGWLQGKGDGIMVVAEKLVKEANERGDVDDMDL</sequence>
<protein>
    <submittedName>
        <fullName evidence="4">VIT-domain-containing protein</fullName>
    </submittedName>
</protein>
<feature type="region of interest" description="Disordered" evidence="1">
    <location>
        <begin position="854"/>
        <end position="875"/>
    </location>
</feature>
<dbReference type="Gene3D" id="3.40.50.410">
    <property type="entry name" value="von Willebrand factor, type A domain"/>
    <property type="match status" value="1"/>
</dbReference>
<dbReference type="SMART" id="SM00609">
    <property type="entry name" value="VIT"/>
    <property type="match status" value="1"/>
</dbReference>
<dbReference type="InterPro" id="IPR013694">
    <property type="entry name" value="VIT"/>
</dbReference>
<dbReference type="InterPro" id="IPR002035">
    <property type="entry name" value="VWF_A"/>
</dbReference>
<dbReference type="AlphaFoldDB" id="A0A6A5X5B7"/>
<organism evidence="4 5">
    <name type="scientific">Amniculicola lignicola CBS 123094</name>
    <dbReference type="NCBI Taxonomy" id="1392246"/>
    <lineage>
        <taxon>Eukaryota</taxon>
        <taxon>Fungi</taxon>
        <taxon>Dikarya</taxon>
        <taxon>Ascomycota</taxon>
        <taxon>Pezizomycotina</taxon>
        <taxon>Dothideomycetes</taxon>
        <taxon>Pleosporomycetidae</taxon>
        <taxon>Pleosporales</taxon>
        <taxon>Amniculicolaceae</taxon>
        <taxon>Amniculicola</taxon>
    </lineage>
</organism>
<name>A0A6A5X5B7_9PLEO</name>
<feature type="domain" description="VIT" evidence="3">
    <location>
        <begin position="22"/>
        <end position="154"/>
    </location>
</feature>
<feature type="compositionally biased region" description="Basic and acidic residues" evidence="1">
    <location>
        <begin position="700"/>
        <end position="714"/>
    </location>
</feature>
<feature type="compositionally biased region" description="Basic and acidic residues" evidence="1">
    <location>
        <begin position="519"/>
        <end position="528"/>
    </location>
</feature>
<keyword evidence="5" id="KW-1185">Reference proteome</keyword>
<feature type="compositionally biased region" description="Polar residues" evidence="1">
    <location>
        <begin position="823"/>
        <end position="834"/>
    </location>
</feature>
<evidence type="ECO:0000259" key="3">
    <source>
        <dbReference type="PROSITE" id="PS51468"/>
    </source>
</evidence>
<dbReference type="PROSITE" id="PS50234">
    <property type="entry name" value="VWFA"/>
    <property type="match status" value="1"/>
</dbReference>